<dbReference type="InterPro" id="IPR036652">
    <property type="entry name" value="YjeF_N_dom_sf"/>
</dbReference>
<comment type="catalytic activity">
    <reaction evidence="1 18 19">
        <text>(6R)-NADHX = (6S)-NADHX</text>
        <dbReference type="Rhea" id="RHEA:32215"/>
        <dbReference type="ChEBI" id="CHEBI:64074"/>
        <dbReference type="ChEBI" id="CHEBI:64075"/>
        <dbReference type="EC" id="5.1.99.6"/>
    </reaction>
</comment>
<accession>A0A7J2TGU8</accession>
<dbReference type="PROSITE" id="PS51385">
    <property type="entry name" value="YJEF_N"/>
    <property type="match status" value="1"/>
</dbReference>
<keyword evidence="13" id="KW-0511">Multifunctional enzyme</keyword>
<evidence type="ECO:0000256" key="3">
    <source>
        <dbReference type="ARBA" id="ARBA00006001"/>
    </source>
</evidence>
<feature type="binding site" evidence="17">
    <location>
        <position position="348"/>
    </location>
    <ligand>
        <name>(6S)-NADPHX</name>
        <dbReference type="ChEBI" id="CHEBI:64076"/>
    </ligand>
</feature>
<evidence type="ECO:0000256" key="6">
    <source>
        <dbReference type="ARBA" id="ARBA00022741"/>
    </source>
</evidence>
<feature type="binding site" evidence="18">
    <location>
        <begin position="118"/>
        <end position="124"/>
    </location>
    <ligand>
        <name>(6S)-NADPHX</name>
        <dbReference type="ChEBI" id="CHEBI:64076"/>
    </ligand>
</feature>
<keyword evidence="5 18" id="KW-0479">Metal-binding</keyword>
<dbReference type="HAMAP" id="MF_01965">
    <property type="entry name" value="NADHX_dehydratase"/>
    <property type="match status" value="1"/>
</dbReference>
<dbReference type="PANTHER" id="PTHR12592:SF0">
    <property type="entry name" value="ATP-DEPENDENT (S)-NAD(P)H-HYDRATE DEHYDRATASE"/>
    <property type="match status" value="1"/>
</dbReference>
<dbReference type="EC" id="4.2.1.136" evidence="19"/>
<dbReference type="SUPFAM" id="SSF64153">
    <property type="entry name" value="YjeF N-terminal domain-like"/>
    <property type="match status" value="1"/>
</dbReference>
<dbReference type="SUPFAM" id="SSF53613">
    <property type="entry name" value="Ribokinase-like"/>
    <property type="match status" value="1"/>
</dbReference>
<evidence type="ECO:0000256" key="2">
    <source>
        <dbReference type="ARBA" id="ARBA00000909"/>
    </source>
</evidence>
<feature type="binding site" evidence="18">
    <location>
        <position position="150"/>
    </location>
    <ligand>
        <name>K(+)</name>
        <dbReference type="ChEBI" id="CHEBI:29103"/>
    </ligand>
</feature>
<evidence type="ECO:0000256" key="1">
    <source>
        <dbReference type="ARBA" id="ARBA00000013"/>
    </source>
</evidence>
<dbReference type="InterPro" id="IPR029056">
    <property type="entry name" value="Ribokinase-like"/>
</dbReference>
<dbReference type="Pfam" id="PF03853">
    <property type="entry name" value="YjeF_N"/>
    <property type="match status" value="1"/>
</dbReference>
<evidence type="ECO:0000256" key="10">
    <source>
        <dbReference type="ARBA" id="ARBA00023027"/>
    </source>
</evidence>
<evidence type="ECO:0000256" key="11">
    <source>
        <dbReference type="ARBA" id="ARBA00023235"/>
    </source>
</evidence>
<dbReference type="Gene3D" id="3.40.50.10260">
    <property type="entry name" value="YjeF N-terminal domain"/>
    <property type="match status" value="1"/>
</dbReference>
<dbReference type="GO" id="GO:0110051">
    <property type="term" value="P:metabolite repair"/>
    <property type="evidence" value="ECO:0007669"/>
    <property type="project" value="TreeGrafter"/>
</dbReference>
<evidence type="ECO:0000256" key="18">
    <source>
        <dbReference type="HAMAP-Rule" id="MF_01966"/>
    </source>
</evidence>
<name>A0A7J2TGU8_ARCFL</name>
<comment type="similarity">
    <text evidence="4 19">In the C-terminal section; belongs to the NnrD/CARKD family.</text>
</comment>
<dbReference type="CDD" id="cd01171">
    <property type="entry name" value="YXKO-related"/>
    <property type="match status" value="1"/>
</dbReference>
<dbReference type="EC" id="5.1.99.6" evidence="19"/>
<keyword evidence="8 17" id="KW-0521">NADP</keyword>
<dbReference type="PANTHER" id="PTHR12592">
    <property type="entry name" value="ATP-DEPENDENT (S)-NAD(P)H-HYDRATE DEHYDRATASE FAMILY MEMBER"/>
    <property type="match status" value="1"/>
</dbReference>
<dbReference type="HAMAP" id="MF_01966">
    <property type="entry name" value="NADHX_epimerase"/>
    <property type="match status" value="1"/>
</dbReference>
<evidence type="ECO:0000256" key="7">
    <source>
        <dbReference type="ARBA" id="ARBA00022840"/>
    </source>
</evidence>
<evidence type="ECO:0000256" key="15">
    <source>
        <dbReference type="ARBA" id="ARBA00048238"/>
    </source>
</evidence>
<dbReference type="Gene3D" id="3.40.1190.20">
    <property type="match status" value="1"/>
</dbReference>
<proteinExistence type="inferred from homology"/>
<organism evidence="22">
    <name type="scientific">Archaeoglobus fulgidus</name>
    <dbReference type="NCBI Taxonomy" id="2234"/>
    <lineage>
        <taxon>Archaea</taxon>
        <taxon>Methanobacteriati</taxon>
        <taxon>Methanobacteriota</taxon>
        <taxon>Archaeoglobi</taxon>
        <taxon>Archaeoglobales</taxon>
        <taxon>Archaeoglobaceae</taxon>
        <taxon>Archaeoglobus</taxon>
    </lineage>
</organism>
<keyword evidence="7 17" id="KW-0067">ATP-binding</keyword>
<comment type="catalytic activity">
    <reaction evidence="15 17 19">
        <text>(6S)-NADHX + ADP = AMP + phosphate + NADH + H(+)</text>
        <dbReference type="Rhea" id="RHEA:32223"/>
        <dbReference type="ChEBI" id="CHEBI:15378"/>
        <dbReference type="ChEBI" id="CHEBI:43474"/>
        <dbReference type="ChEBI" id="CHEBI:57945"/>
        <dbReference type="ChEBI" id="CHEBI:64074"/>
        <dbReference type="ChEBI" id="CHEBI:456215"/>
        <dbReference type="ChEBI" id="CHEBI:456216"/>
        <dbReference type="EC" id="4.2.1.136"/>
    </reaction>
</comment>
<dbReference type="GO" id="GO:0052856">
    <property type="term" value="F:NAD(P)HX epimerase activity"/>
    <property type="evidence" value="ECO:0007669"/>
    <property type="project" value="UniProtKB-UniRule"/>
</dbReference>
<protein>
    <recommendedName>
        <fullName evidence="19">Bifunctional NAD(P)H-hydrate repair enzyme</fullName>
    </recommendedName>
    <alternativeName>
        <fullName evidence="19">Nicotinamide nucleotide repair protein</fullName>
    </alternativeName>
    <domain>
        <recommendedName>
            <fullName evidence="19">ADP-dependent (S)-NAD(P)H-hydrate dehydratase</fullName>
            <ecNumber evidence="19">4.2.1.136</ecNumber>
        </recommendedName>
        <alternativeName>
            <fullName evidence="19">ADP-dependent NAD(P)HX dehydratase</fullName>
        </alternativeName>
    </domain>
    <domain>
        <recommendedName>
            <fullName evidence="19">NAD(P)H-hydrate epimerase</fullName>
            <ecNumber evidence="19">5.1.99.6</ecNumber>
        </recommendedName>
    </domain>
</protein>
<evidence type="ECO:0000256" key="5">
    <source>
        <dbReference type="ARBA" id="ARBA00022723"/>
    </source>
</evidence>
<feature type="binding site" evidence="18">
    <location>
        <begin position="55"/>
        <end position="59"/>
    </location>
    <ligand>
        <name>(6S)-NADPHX</name>
        <dbReference type="ChEBI" id="CHEBI:64076"/>
    </ligand>
</feature>
<dbReference type="AlphaFoldDB" id="A0A7J2TGU8"/>
<evidence type="ECO:0000256" key="13">
    <source>
        <dbReference type="ARBA" id="ARBA00023268"/>
    </source>
</evidence>
<feature type="binding site" evidence="17">
    <location>
        <position position="305"/>
    </location>
    <ligand>
        <name>(6S)-NADPHX</name>
        <dbReference type="ChEBI" id="CHEBI:64076"/>
    </ligand>
</feature>
<dbReference type="InterPro" id="IPR000631">
    <property type="entry name" value="CARKD"/>
</dbReference>
<dbReference type="PIRSF" id="PIRSF017184">
    <property type="entry name" value="Nnr"/>
    <property type="match status" value="1"/>
</dbReference>
<comment type="catalytic activity">
    <reaction evidence="2 18 19">
        <text>(6R)-NADPHX = (6S)-NADPHX</text>
        <dbReference type="Rhea" id="RHEA:32227"/>
        <dbReference type="ChEBI" id="CHEBI:64076"/>
        <dbReference type="ChEBI" id="CHEBI:64077"/>
        <dbReference type="EC" id="5.1.99.6"/>
    </reaction>
</comment>
<feature type="binding site" evidence="17">
    <location>
        <position position="237"/>
    </location>
    <ligand>
        <name>(6S)-NADPHX</name>
        <dbReference type="ChEBI" id="CHEBI:64076"/>
    </ligand>
</feature>
<comment type="similarity">
    <text evidence="18">Belongs to the NnrE/AIBP family.</text>
</comment>
<evidence type="ECO:0000259" key="20">
    <source>
        <dbReference type="PROSITE" id="PS51383"/>
    </source>
</evidence>
<comment type="cofactor">
    <cofactor evidence="17">
        <name>Mg(2+)</name>
        <dbReference type="ChEBI" id="CHEBI:18420"/>
    </cofactor>
</comment>
<dbReference type="InterPro" id="IPR030677">
    <property type="entry name" value="Nnr"/>
</dbReference>
<evidence type="ECO:0000256" key="16">
    <source>
        <dbReference type="ARBA" id="ARBA00049209"/>
    </source>
</evidence>
<comment type="similarity">
    <text evidence="3 19">In the N-terminal section; belongs to the NnrE/AIBP family.</text>
</comment>
<keyword evidence="11 18" id="KW-0413">Isomerase</keyword>
<sequence length="468" mass="50713">MEVISSRDMRVLDLNCEYFGLSRLQLMENAGRAVAEEIKKKFDNGKVAIFAGSGNNGGDGFVCARHLKNFEVEVYLISREIKSEIARKNLEILKKAGYKIYDGIRETDAEIIVDALLGIGLKGRPKGDYAKAIELINSAKAFKVAVDVPSGLDSDTGAYEIAVKADLTVTFHKLKPGILKAKEICGEVVVRDIGIPKEFENLCGIGDVVETYRRFEDAHKGMHGRVAVIGGGEYTGAVAFASLACYHSGADMVITVVPEAIRNVVASFSPNLIVRGLKGEKIGLRNLKEAEEIVKKCDVAVIGMGVGENPEFKEFVEELLKSCKKAVLDAEGITSEIPENLEAILTPHRGELKKHLKAEPDEVLSIAKKIGAVILLKGKRDLITDGERIKYNLTGNAGMTVGGTGDVLAGICGALLCNDSAFNSACAAAFINGFAGDICFEKYGYNFTAMHLIEALPLAFKRCFEWIR</sequence>
<evidence type="ECO:0000256" key="17">
    <source>
        <dbReference type="HAMAP-Rule" id="MF_01965"/>
    </source>
</evidence>
<evidence type="ECO:0000256" key="4">
    <source>
        <dbReference type="ARBA" id="ARBA00009524"/>
    </source>
</evidence>
<comment type="caution">
    <text evidence="17">Lacks conserved residue(s) required for the propagation of feature annotation.</text>
</comment>
<comment type="function">
    <text evidence="14 19">Bifunctional enzyme that catalyzes the epimerization of the S- and R-forms of NAD(P)HX and the dehydration of the S-form of NAD(P)HX at the expense of ADP, which is converted to AMP. This allows the repair of both epimers of NAD(P)HX, a damaged form of NAD(P)H that is a result of enzymatic or heat-dependent hydration.</text>
</comment>
<comment type="cofactor">
    <cofactor evidence="18 19">
        <name>K(+)</name>
        <dbReference type="ChEBI" id="CHEBI:29103"/>
    </cofactor>
    <text evidence="18 19">Binds 1 potassium ion per subunit.</text>
</comment>
<evidence type="ECO:0000256" key="8">
    <source>
        <dbReference type="ARBA" id="ARBA00022857"/>
    </source>
</evidence>
<dbReference type="NCBIfam" id="TIGR00196">
    <property type="entry name" value="yjeF_cterm"/>
    <property type="match status" value="1"/>
</dbReference>
<feature type="binding site" evidence="18">
    <location>
        <position position="114"/>
    </location>
    <ligand>
        <name>K(+)</name>
        <dbReference type="ChEBI" id="CHEBI:29103"/>
    </ligand>
</feature>
<evidence type="ECO:0000259" key="21">
    <source>
        <dbReference type="PROSITE" id="PS51385"/>
    </source>
</evidence>
<evidence type="ECO:0000256" key="14">
    <source>
        <dbReference type="ARBA" id="ARBA00025153"/>
    </source>
</evidence>
<keyword evidence="10 17" id="KW-0520">NAD</keyword>
<comment type="subunit">
    <text evidence="17">Homotetramer.</text>
</comment>
<feature type="binding site" evidence="18">
    <location>
        <position position="147"/>
    </location>
    <ligand>
        <name>(6S)-NADPHX</name>
        <dbReference type="ChEBI" id="CHEBI:64076"/>
    </ligand>
</feature>
<dbReference type="Pfam" id="PF01256">
    <property type="entry name" value="Carb_kinase"/>
    <property type="match status" value="1"/>
</dbReference>
<feature type="domain" description="YjeF N-terminal" evidence="21">
    <location>
        <begin position="9"/>
        <end position="201"/>
    </location>
</feature>
<gene>
    <name evidence="18" type="primary">nnrE</name>
    <name evidence="17" type="synonym">nnrD</name>
    <name evidence="22" type="ORF">ENP88_01575</name>
</gene>
<dbReference type="GO" id="GO:0052855">
    <property type="term" value="F:ADP-dependent NAD(P)H-hydrate dehydratase activity"/>
    <property type="evidence" value="ECO:0007669"/>
    <property type="project" value="UniProtKB-UniRule"/>
</dbReference>
<evidence type="ECO:0000256" key="19">
    <source>
        <dbReference type="PIRNR" id="PIRNR017184"/>
    </source>
</evidence>
<feature type="binding site" evidence="18">
    <location>
        <position position="56"/>
    </location>
    <ligand>
        <name>K(+)</name>
        <dbReference type="ChEBI" id="CHEBI:29103"/>
    </ligand>
</feature>
<dbReference type="InterPro" id="IPR004443">
    <property type="entry name" value="YjeF_N_dom"/>
</dbReference>
<dbReference type="GO" id="GO:0046872">
    <property type="term" value="F:metal ion binding"/>
    <property type="evidence" value="ECO:0007669"/>
    <property type="project" value="UniProtKB-UniRule"/>
</dbReference>
<dbReference type="EMBL" id="DSLA01000026">
    <property type="protein sequence ID" value="HEH34850.1"/>
    <property type="molecule type" value="Genomic_DNA"/>
</dbReference>
<dbReference type="GO" id="GO:0046496">
    <property type="term" value="P:nicotinamide nucleotide metabolic process"/>
    <property type="evidence" value="ECO:0007669"/>
    <property type="project" value="UniProtKB-UniRule"/>
</dbReference>
<dbReference type="GO" id="GO:0005524">
    <property type="term" value="F:ATP binding"/>
    <property type="evidence" value="ECO:0007669"/>
    <property type="project" value="UniProtKB-UniRule"/>
</dbReference>
<reference evidence="22" key="1">
    <citation type="journal article" date="2020" name="mSystems">
        <title>Genome- and Community-Level Interaction Insights into Carbon Utilization and Element Cycling Functions of Hydrothermarchaeota in Hydrothermal Sediment.</title>
        <authorList>
            <person name="Zhou Z."/>
            <person name="Liu Y."/>
            <person name="Xu W."/>
            <person name="Pan J."/>
            <person name="Luo Z.H."/>
            <person name="Li M."/>
        </authorList>
    </citation>
    <scope>NUCLEOTIDE SEQUENCE [LARGE SCALE GENOMIC DNA]</scope>
    <source>
        <strain evidence="22">SpSt-26</strain>
    </source>
</reference>
<evidence type="ECO:0000313" key="22">
    <source>
        <dbReference type="EMBL" id="HEH34850.1"/>
    </source>
</evidence>
<feature type="binding site" evidence="17">
    <location>
        <position position="406"/>
    </location>
    <ligand>
        <name>(6S)-NADPHX</name>
        <dbReference type="ChEBI" id="CHEBI:64076"/>
    </ligand>
</feature>
<dbReference type="PROSITE" id="PS51383">
    <property type="entry name" value="YJEF_C_3"/>
    <property type="match status" value="1"/>
</dbReference>
<evidence type="ECO:0000256" key="12">
    <source>
        <dbReference type="ARBA" id="ARBA00023239"/>
    </source>
</evidence>
<comment type="catalytic activity">
    <reaction evidence="16 17 19">
        <text>(6S)-NADPHX + ADP = AMP + phosphate + NADPH + H(+)</text>
        <dbReference type="Rhea" id="RHEA:32235"/>
        <dbReference type="ChEBI" id="CHEBI:15378"/>
        <dbReference type="ChEBI" id="CHEBI:43474"/>
        <dbReference type="ChEBI" id="CHEBI:57783"/>
        <dbReference type="ChEBI" id="CHEBI:64076"/>
        <dbReference type="ChEBI" id="CHEBI:456215"/>
        <dbReference type="ChEBI" id="CHEBI:456216"/>
        <dbReference type="EC" id="4.2.1.136"/>
    </reaction>
</comment>
<keyword evidence="9 18" id="KW-0630">Potassium</keyword>
<keyword evidence="12 17" id="KW-0456">Lyase</keyword>
<keyword evidence="6 17" id="KW-0547">Nucleotide-binding</keyword>
<comment type="function">
    <text evidence="17">Catalyzes the dehydration of the S-form of NAD(P)HX at the expense of ADP, which is converted to AMP. Together with NAD(P)HX epimerase, which catalyzes the epimerization of the S- and R-forms, the enzyme allows the repair of both epimers of NAD(P)HX, a damaged form of NAD(P)H that is a result of enzymatic or heat-dependent hydration.</text>
</comment>
<comment type="caution">
    <text evidence="22">The sequence shown here is derived from an EMBL/GenBank/DDBJ whole genome shotgun (WGS) entry which is preliminary data.</text>
</comment>
<comment type="similarity">
    <text evidence="17">Belongs to the NnrD/CARKD family.</text>
</comment>
<feature type="domain" description="YjeF C-terminal" evidence="20">
    <location>
        <begin position="203"/>
        <end position="463"/>
    </location>
</feature>
<feature type="binding site" evidence="18">
    <location>
        <position position="129"/>
    </location>
    <ligand>
        <name>(6S)-NADPHX</name>
        <dbReference type="ChEBI" id="CHEBI:64076"/>
    </ligand>
</feature>
<comment type="function">
    <text evidence="18">Catalyzes the epimerization of the S- and R-forms of NAD(P)HX, a damaged form of NAD(P)H that is a result of enzymatic or heat-dependent hydration. This is a prerequisite for the S-specific NAD(P)H-hydrate dehydratase to allow the repair of both epimers of NAD(P)HX.</text>
</comment>
<dbReference type="NCBIfam" id="TIGR00197">
    <property type="entry name" value="yjeF_nterm"/>
    <property type="match status" value="1"/>
</dbReference>
<evidence type="ECO:0000256" key="9">
    <source>
        <dbReference type="ARBA" id="ARBA00022958"/>
    </source>
</evidence>
<feature type="binding site" evidence="17">
    <location>
        <position position="405"/>
    </location>
    <ligand>
        <name>AMP</name>
        <dbReference type="ChEBI" id="CHEBI:456215"/>
    </ligand>
</feature>